<comment type="caution">
    <text evidence="1">The sequence shown here is derived from an EMBL/GenBank/DDBJ whole genome shotgun (WGS) entry which is preliminary data.</text>
</comment>
<dbReference type="Proteomes" id="UP000766570">
    <property type="component" value="Unassembled WGS sequence"/>
</dbReference>
<dbReference type="EMBL" id="JAGIOE010000001">
    <property type="protein sequence ID" value="MBP2372986.1"/>
    <property type="molecule type" value="Genomic_DNA"/>
</dbReference>
<sequence>MGAEFYLNLDTGDVVLPGFEEDLDMEDIEEGNYASIDRIESYESYRHMEDFTAGLPEGEARSRLEQALIRSKPFRHFKDALESFPLEREAWYAFKDEAMTKLVIEWLIDVKAIEDPGPDAEEPTA</sequence>
<keyword evidence="2" id="KW-1185">Reference proteome</keyword>
<evidence type="ECO:0000313" key="2">
    <source>
        <dbReference type="Proteomes" id="UP000766570"/>
    </source>
</evidence>
<reference evidence="1 2" key="1">
    <citation type="submission" date="2021-03" db="EMBL/GenBank/DDBJ databases">
        <title>Sequencing the genomes of 1000 actinobacteria strains.</title>
        <authorList>
            <person name="Klenk H.-P."/>
        </authorList>
    </citation>
    <scope>NUCLEOTIDE SEQUENCE [LARGE SCALE GENOMIC DNA]</scope>
    <source>
        <strain evidence="1 2">DSM 15454</strain>
    </source>
</reference>
<proteinExistence type="predicted"/>
<gene>
    <name evidence="1" type="ORF">JOF46_000898</name>
</gene>
<organism evidence="1 2">
    <name type="scientific">Paeniglutamicibacter psychrophenolicus</name>
    <dbReference type="NCBI Taxonomy" id="257454"/>
    <lineage>
        <taxon>Bacteria</taxon>
        <taxon>Bacillati</taxon>
        <taxon>Actinomycetota</taxon>
        <taxon>Actinomycetes</taxon>
        <taxon>Micrococcales</taxon>
        <taxon>Micrococcaceae</taxon>
        <taxon>Paeniglutamicibacter</taxon>
    </lineage>
</organism>
<dbReference type="InterPro" id="IPR005361">
    <property type="entry name" value="UPF0158"/>
</dbReference>
<dbReference type="RefSeq" id="WP_209906226.1">
    <property type="nucleotide sequence ID" value="NZ_BAAAMI010000019.1"/>
</dbReference>
<evidence type="ECO:0000313" key="1">
    <source>
        <dbReference type="EMBL" id="MBP2372986.1"/>
    </source>
</evidence>
<name>A0ABS4WAC7_9MICC</name>
<dbReference type="Pfam" id="PF03682">
    <property type="entry name" value="UPF0158"/>
    <property type="match status" value="1"/>
</dbReference>
<protein>
    <submittedName>
        <fullName evidence="1">Chromatin segregation and condensation protein Rec8/ScpA/Scc1 (Kleisin family)</fullName>
    </submittedName>
</protein>
<accession>A0ABS4WAC7</accession>